<comment type="caution">
    <text evidence="2">The sequence shown here is derived from an EMBL/GenBank/DDBJ whole genome shotgun (WGS) entry which is preliminary data.</text>
</comment>
<keyword evidence="1" id="KW-0732">Signal</keyword>
<proteinExistence type="predicted"/>
<organism evidence="2 3">
    <name type="scientific">Luteibacter sahnii</name>
    <dbReference type="NCBI Taxonomy" id="3021977"/>
    <lineage>
        <taxon>Bacteria</taxon>
        <taxon>Pseudomonadati</taxon>
        <taxon>Pseudomonadota</taxon>
        <taxon>Gammaproteobacteria</taxon>
        <taxon>Lysobacterales</taxon>
        <taxon>Rhodanobacteraceae</taxon>
        <taxon>Luteibacter</taxon>
    </lineage>
</organism>
<protein>
    <recommendedName>
        <fullName evidence="4">DUF4852 domain-containing protein</fullName>
    </recommendedName>
</protein>
<evidence type="ECO:0000313" key="3">
    <source>
        <dbReference type="Proteomes" id="UP001528850"/>
    </source>
</evidence>
<name>A0ABT6B5P0_9GAMM</name>
<gene>
    <name evidence="2" type="ORF">P3W24_00455</name>
</gene>
<feature type="chain" id="PRO_5046822767" description="DUF4852 domain-containing protein" evidence="1">
    <location>
        <begin position="22"/>
        <end position="305"/>
    </location>
</feature>
<reference evidence="2 3" key="1">
    <citation type="journal article" date="2024" name="Curr. Microbiol.">
        <title>Luteibacter sahnii sp. nov., A Novel Yellow-Colored Xanthomonadin Pigment Producing Probiotic Bacterium from Healthy Rice Seed Microbiome.</title>
        <authorList>
            <person name="Jaiswal G."/>
            <person name="Rana R."/>
            <person name="Nayak P.K."/>
            <person name="Chouhan R."/>
            <person name="Gandhi S.G."/>
            <person name="Patel H.K."/>
            <person name="Patil P.B."/>
        </authorList>
    </citation>
    <scope>NUCLEOTIDE SEQUENCE [LARGE SCALE GENOMIC DNA]</scope>
    <source>
        <strain evidence="2 3">PPL201</strain>
    </source>
</reference>
<keyword evidence="3" id="KW-1185">Reference proteome</keyword>
<sequence>MWRWKRIPLVVALGLATPVGAQEAPDATPVLPGLQAHRGVIDDTWIIAPKHLGNATLVAVKNYADEGDIAAGVSLRYRIDHAEWIAADVFIYPAGDGAPTDMLKRAAEDFRESVAFAERQEIYRNVWWGDTSPYVARLANGKTLEGRFLPLVFDAQQDMLTSRTYLFYRKLYFTKIRLTTPVGAVDSLNDNADRFVRNLLDGVDVVSEGGCGKKMDISVLASGQSPPPDMADGVSADGFHVMLPTGKAGLPAYGPAMEKTLALAAKRQLATGCTSLDYHPPLQDDTRTVLHLSFQASDWGAAPKQ</sequence>
<accession>A0ABT6B5P0</accession>
<evidence type="ECO:0000256" key="1">
    <source>
        <dbReference type="SAM" id="SignalP"/>
    </source>
</evidence>
<dbReference type="EMBL" id="JARJJS010000001">
    <property type="protein sequence ID" value="MDF4023445.1"/>
    <property type="molecule type" value="Genomic_DNA"/>
</dbReference>
<feature type="signal peptide" evidence="1">
    <location>
        <begin position="1"/>
        <end position="21"/>
    </location>
</feature>
<evidence type="ECO:0008006" key="4">
    <source>
        <dbReference type="Google" id="ProtNLM"/>
    </source>
</evidence>
<evidence type="ECO:0000313" key="2">
    <source>
        <dbReference type="EMBL" id="MDF4023445.1"/>
    </source>
</evidence>
<dbReference type="Proteomes" id="UP001528850">
    <property type="component" value="Unassembled WGS sequence"/>
</dbReference>